<organism evidence="3 4">
    <name type="scientific">Campylobacter gracilis RM3268</name>
    <dbReference type="NCBI Taxonomy" id="553220"/>
    <lineage>
        <taxon>Bacteria</taxon>
        <taxon>Pseudomonadati</taxon>
        <taxon>Campylobacterota</taxon>
        <taxon>Epsilonproteobacteria</taxon>
        <taxon>Campylobacterales</taxon>
        <taxon>Campylobacteraceae</taxon>
        <taxon>Campylobacter</taxon>
    </lineage>
</organism>
<gene>
    <name evidence="3" type="ORF">CAMGR0001_1928</name>
</gene>
<accession>C8PLB9</accession>
<evidence type="ECO:0000259" key="2">
    <source>
        <dbReference type="PROSITE" id="PS50076"/>
    </source>
</evidence>
<dbReference type="AlphaFoldDB" id="C8PLB9"/>
<dbReference type="Pfam" id="PF00226">
    <property type="entry name" value="DnaJ"/>
    <property type="match status" value="1"/>
</dbReference>
<dbReference type="InterPro" id="IPR036869">
    <property type="entry name" value="J_dom_sf"/>
</dbReference>
<keyword evidence="1" id="KW-0143">Chaperone</keyword>
<dbReference type="Proteomes" id="UP000005709">
    <property type="component" value="Unassembled WGS sequence"/>
</dbReference>
<dbReference type="CDD" id="cd07316">
    <property type="entry name" value="terB_like_DjlA"/>
    <property type="match status" value="1"/>
</dbReference>
<dbReference type="Gene3D" id="1.10.287.110">
    <property type="entry name" value="DnaJ domain"/>
    <property type="match status" value="1"/>
</dbReference>
<dbReference type="PRINTS" id="PR00625">
    <property type="entry name" value="JDOMAIN"/>
</dbReference>
<dbReference type="InterPro" id="IPR007791">
    <property type="entry name" value="DjlA_N"/>
</dbReference>
<evidence type="ECO:0000313" key="4">
    <source>
        <dbReference type="Proteomes" id="UP000005709"/>
    </source>
</evidence>
<feature type="domain" description="J" evidence="2">
    <location>
        <begin position="260"/>
        <end position="326"/>
    </location>
</feature>
<sequence>MLSIIFLLIALYIFAQIGVAFGNSGYRGKAQMQLAEAKILVALLAKVAKSDGHVSESEAAMISEILDDLVRQMGAGEREREALKLVYKLEKENFANVRELAEKYNQIYRPSPSRKTGLIYFFLNLAYVDRGFSAAERRTISQICDGLGIAEHIQSQIFATFERSFYGTYYENGGAQSSSAYDEYDGYSTRSGGYWDKYGGRSTGGYGSSSYGGGTGYGYGGTAGSGYGGSQSSSGYGGYSSGYSDGYSGSSQGSAKSKRDPYEILGLSKDATFSEIKKKYRELVKKYHPDILMGKGADEEIIQEGTKKLQEINEAYKILKERFGEK</sequence>
<dbReference type="InterPro" id="IPR029024">
    <property type="entry name" value="TerB-like"/>
</dbReference>
<dbReference type="PANTHER" id="PTHR44145:SF3">
    <property type="entry name" value="DNAJ HOMOLOG SUBFAMILY A MEMBER 3, MITOCHONDRIAL"/>
    <property type="match status" value="1"/>
</dbReference>
<dbReference type="Gene3D" id="1.10.3680.10">
    <property type="entry name" value="TerB-like"/>
    <property type="match status" value="1"/>
</dbReference>
<reference evidence="3 4" key="1">
    <citation type="submission" date="2009-07" db="EMBL/GenBank/DDBJ databases">
        <authorList>
            <person name="Madupu R."/>
            <person name="Sebastian Y."/>
            <person name="Durkin A.S."/>
            <person name="Torralba M."/>
            <person name="Methe B."/>
            <person name="Sutton G.G."/>
            <person name="Strausberg R.L."/>
            <person name="Nelson K.E."/>
        </authorList>
    </citation>
    <scope>NUCLEOTIDE SEQUENCE [LARGE SCALE GENOMIC DNA]</scope>
    <source>
        <strain evidence="3 4">RM3268</strain>
    </source>
</reference>
<dbReference type="InterPro" id="IPR001623">
    <property type="entry name" value="DnaJ_domain"/>
</dbReference>
<evidence type="ECO:0000313" key="3">
    <source>
        <dbReference type="EMBL" id="EEV16231.1"/>
    </source>
</evidence>
<dbReference type="EMBL" id="ACYG01000032">
    <property type="protein sequence ID" value="EEV16231.1"/>
    <property type="molecule type" value="Genomic_DNA"/>
</dbReference>
<evidence type="ECO:0000256" key="1">
    <source>
        <dbReference type="ARBA" id="ARBA00023186"/>
    </source>
</evidence>
<dbReference type="PROSITE" id="PS50076">
    <property type="entry name" value="DNAJ_2"/>
    <property type="match status" value="1"/>
</dbReference>
<protein>
    <submittedName>
        <fullName evidence="3">DnaJ domain protein</fullName>
    </submittedName>
</protein>
<dbReference type="RefSeq" id="WP_005873206.1">
    <property type="nucleotide sequence ID" value="NZ_ACYG01000032.1"/>
</dbReference>
<dbReference type="SUPFAM" id="SSF158682">
    <property type="entry name" value="TerB-like"/>
    <property type="match status" value="1"/>
</dbReference>
<proteinExistence type="predicted"/>
<dbReference type="CDD" id="cd06257">
    <property type="entry name" value="DnaJ"/>
    <property type="match status" value="1"/>
</dbReference>
<dbReference type="STRING" id="824.CGRAC_1409"/>
<dbReference type="eggNOG" id="COG1076">
    <property type="taxonomic scope" value="Bacteria"/>
</dbReference>
<dbReference type="SUPFAM" id="SSF46565">
    <property type="entry name" value="Chaperone J-domain"/>
    <property type="match status" value="1"/>
</dbReference>
<comment type="caution">
    <text evidence="3">The sequence shown here is derived from an EMBL/GenBank/DDBJ whole genome shotgun (WGS) entry which is preliminary data.</text>
</comment>
<keyword evidence="4" id="KW-1185">Reference proteome</keyword>
<name>C8PLB9_9BACT</name>
<dbReference type="SMART" id="SM00271">
    <property type="entry name" value="DnaJ"/>
    <property type="match status" value="1"/>
</dbReference>
<dbReference type="Pfam" id="PF05099">
    <property type="entry name" value="TerB"/>
    <property type="match status" value="1"/>
</dbReference>
<dbReference type="InterPro" id="IPR051938">
    <property type="entry name" value="Apopto_cytoskel_mod"/>
</dbReference>
<dbReference type="PANTHER" id="PTHR44145">
    <property type="entry name" value="DNAJ HOMOLOG SUBFAMILY A MEMBER 3, MITOCHONDRIAL"/>
    <property type="match status" value="1"/>
</dbReference>